<feature type="compositionally biased region" description="Basic residues" evidence="1">
    <location>
        <begin position="31"/>
        <end position="52"/>
    </location>
</feature>
<evidence type="ECO:0000313" key="2">
    <source>
        <dbReference type="EMBL" id="KDR78417.1"/>
    </source>
</evidence>
<dbReference type="HOGENOM" id="CLU_2158602_0_0_1"/>
<gene>
    <name evidence="2" type="ORF">GALMADRAFT_1249324</name>
</gene>
<dbReference type="Proteomes" id="UP000027222">
    <property type="component" value="Unassembled WGS sequence"/>
</dbReference>
<feature type="region of interest" description="Disordered" evidence="1">
    <location>
        <begin position="1"/>
        <end position="52"/>
    </location>
</feature>
<reference evidence="3" key="1">
    <citation type="journal article" date="2014" name="Proc. Natl. Acad. Sci. U.S.A.">
        <title>Extensive sampling of basidiomycete genomes demonstrates inadequacy of the white-rot/brown-rot paradigm for wood decay fungi.</title>
        <authorList>
            <person name="Riley R."/>
            <person name="Salamov A.A."/>
            <person name="Brown D.W."/>
            <person name="Nagy L.G."/>
            <person name="Floudas D."/>
            <person name="Held B.W."/>
            <person name="Levasseur A."/>
            <person name="Lombard V."/>
            <person name="Morin E."/>
            <person name="Otillar R."/>
            <person name="Lindquist E.A."/>
            <person name="Sun H."/>
            <person name="LaButti K.M."/>
            <person name="Schmutz J."/>
            <person name="Jabbour D."/>
            <person name="Luo H."/>
            <person name="Baker S.E."/>
            <person name="Pisabarro A.G."/>
            <person name="Walton J.D."/>
            <person name="Blanchette R.A."/>
            <person name="Henrissat B."/>
            <person name="Martin F."/>
            <person name="Cullen D."/>
            <person name="Hibbett D.S."/>
            <person name="Grigoriev I.V."/>
        </authorList>
    </citation>
    <scope>NUCLEOTIDE SEQUENCE [LARGE SCALE GENOMIC DNA]</scope>
    <source>
        <strain evidence="3">CBS 339.88</strain>
    </source>
</reference>
<sequence length="111" mass="12302">MGHALPHANDHGVESFTQVEQQEQDSGGRPRAAHRVGRAPGRGRSRAAVYNRRRGAAPVSAGVCEGGITTDDNHWHNCTLKLYIISHATFLILYVQIHWHKHPPIQRPSSV</sequence>
<organism evidence="2 3">
    <name type="scientific">Galerina marginata (strain CBS 339.88)</name>
    <dbReference type="NCBI Taxonomy" id="685588"/>
    <lineage>
        <taxon>Eukaryota</taxon>
        <taxon>Fungi</taxon>
        <taxon>Dikarya</taxon>
        <taxon>Basidiomycota</taxon>
        <taxon>Agaricomycotina</taxon>
        <taxon>Agaricomycetes</taxon>
        <taxon>Agaricomycetidae</taxon>
        <taxon>Agaricales</taxon>
        <taxon>Agaricineae</taxon>
        <taxon>Strophariaceae</taxon>
        <taxon>Galerina</taxon>
    </lineage>
</organism>
<keyword evidence="3" id="KW-1185">Reference proteome</keyword>
<name>A0A067T7T6_GALM3</name>
<dbReference type="EMBL" id="KL142374">
    <property type="protein sequence ID" value="KDR78417.1"/>
    <property type="molecule type" value="Genomic_DNA"/>
</dbReference>
<feature type="compositionally biased region" description="Polar residues" evidence="1">
    <location>
        <begin position="15"/>
        <end position="25"/>
    </location>
</feature>
<protein>
    <submittedName>
        <fullName evidence="2">Uncharacterized protein</fullName>
    </submittedName>
</protein>
<evidence type="ECO:0000256" key="1">
    <source>
        <dbReference type="SAM" id="MobiDB-lite"/>
    </source>
</evidence>
<accession>A0A067T7T6</accession>
<proteinExistence type="predicted"/>
<dbReference type="AlphaFoldDB" id="A0A067T7T6"/>
<evidence type="ECO:0000313" key="3">
    <source>
        <dbReference type="Proteomes" id="UP000027222"/>
    </source>
</evidence>